<name>A0A183A0Q5_9TREM</name>
<evidence type="ECO:0000313" key="3">
    <source>
        <dbReference type="WBParaSite" id="ECPE_0000054001-mRNA-1"/>
    </source>
</evidence>
<proteinExistence type="predicted"/>
<sequence length="118" mass="13342">MTEAHLRALKELKSNGKVVVLSPDKGSGVAVMDKVCYKKKMLSILNDERKFRVDKTKDNPQELEKKVSIELKTLMQAGLIRESTVKQLRPRGSQMPQIYGLPKLHKEGIPLRPIMSCV</sequence>
<dbReference type="OrthoDB" id="10029313at2759"/>
<dbReference type="AlphaFoldDB" id="A0A183A0Q5"/>
<dbReference type="EMBL" id="UZAN01001862">
    <property type="protein sequence ID" value="VDP23881.1"/>
    <property type="molecule type" value="Genomic_DNA"/>
</dbReference>
<evidence type="ECO:0000313" key="2">
    <source>
        <dbReference type="Proteomes" id="UP000272942"/>
    </source>
</evidence>
<organism evidence="3">
    <name type="scientific">Echinostoma caproni</name>
    <dbReference type="NCBI Taxonomy" id="27848"/>
    <lineage>
        <taxon>Eukaryota</taxon>
        <taxon>Metazoa</taxon>
        <taxon>Spiralia</taxon>
        <taxon>Lophotrochozoa</taxon>
        <taxon>Platyhelminthes</taxon>
        <taxon>Trematoda</taxon>
        <taxon>Digenea</taxon>
        <taxon>Plagiorchiida</taxon>
        <taxon>Echinostomata</taxon>
        <taxon>Echinostomatoidea</taxon>
        <taxon>Echinostomatidae</taxon>
        <taxon>Echinostoma</taxon>
    </lineage>
</organism>
<evidence type="ECO:0000313" key="1">
    <source>
        <dbReference type="EMBL" id="VDP23881.1"/>
    </source>
</evidence>
<dbReference type="Proteomes" id="UP000272942">
    <property type="component" value="Unassembled WGS sequence"/>
</dbReference>
<reference evidence="1 2" key="2">
    <citation type="submission" date="2018-11" db="EMBL/GenBank/DDBJ databases">
        <authorList>
            <consortium name="Pathogen Informatics"/>
        </authorList>
    </citation>
    <scope>NUCLEOTIDE SEQUENCE [LARGE SCALE GENOMIC DNA]</scope>
    <source>
        <strain evidence="1 2">Egypt</strain>
    </source>
</reference>
<protein>
    <submittedName>
        <fullName evidence="3">H15 domain-containing protein</fullName>
    </submittedName>
</protein>
<gene>
    <name evidence="1" type="ORF">ECPE_LOCUS540</name>
</gene>
<dbReference type="WBParaSite" id="ECPE_0000054001-mRNA-1">
    <property type="protein sequence ID" value="ECPE_0000054001-mRNA-1"/>
    <property type="gene ID" value="ECPE_0000054001"/>
</dbReference>
<keyword evidence="2" id="KW-1185">Reference proteome</keyword>
<accession>A0A183A0Q5</accession>
<reference evidence="3" key="1">
    <citation type="submission" date="2016-06" db="UniProtKB">
        <authorList>
            <consortium name="WormBaseParasite"/>
        </authorList>
    </citation>
    <scope>IDENTIFICATION</scope>
</reference>